<dbReference type="HOGENOM" id="CLU_670909_0_0_1"/>
<dbReference type="PANTHER" id="PTHR47064:SF2">
    <property type="entry name" value="SMP-30_GLUCONOLACTONASE_LRE-LIKE REGION DOMAIN-CONTAINING PROTEIN-RELATED"/>
    <property type="match status" value="1"/>
</dbReference>
<evidence type="ECO:0000313" key="2">
    <source>
        <dbReference type="Proteomes" id="UP000054342"/>
    </source>
</evidence>
<sequence length="392" mass="44071">MEHTTASSTLPRVVPGTAAGLIASIDPELTYLLPNRFDGDIFSSFVDGTKTADSTINDILSSARDKPFISFDDHFLSLLGSSPKIELIDEREENFAGEAGVWIRERNEVWYTTWIVDGPTHVEILDLPSRTVRKLQPSQPLENPNGGYFHDGLVYFTCVRDDSRGWPGGVVSVEPNTGHVETVLNSYFGLKFDTIDDLCWVTKAGTNESYMFITVLPFPHPVSNNNITVPQGLWRWDPRQKLLLPATSRTEFPVANGVRPSRDHRSLWVTDFGGEERSRIWGLPAKLGAPAVYRYDLDEDMWPVRKRIFSVARMQAPDGIRLDDRGRVWTAEGEGVVVRSAEGRVLGIFNAHFFTRDPVKTAIVQFELAGKTLVILGQNRLWTIELNEQLVQ</sequence>
<dbReference type="PANTHER" id="PTHR47064">
    <property type="entry name" value="PUTATIVE (AFU_ORTHOLOGUE AFUA_1G08990)-RELATED"/>
    <property type="match status" value="1"/>
</dbReference>
<dbReference type="RefSeq" id="XP_013313512.1">
    <property type="nucleotide sequence ID" value="XM_013458058.1"/>
</dbReference>
<dbReference type="InterPro" id="IPR011042">
    <property type="entry name" value="6-blade_b-propeller_TolB-like"/>
</dbReference>
<dbReference type="Proteomes" id="UP000054342">
    <property type="component" value="Unassembled WGS sequence"/>
</dbReference>
<dbReference type="GeneID" id="25330444"/>
<dbReference type="Gene3D" id="2.120.10.30">
    <property type="entry name" value="TolB, C-terminal domain"/>
    <property type="match status" value="1"/>
</dbReference>
<evidence type="ECO:0000313" key="1">
    <source>
        <dbReference type="EMBL" id="KIW52928.1"/>
    </source>
</evidence>
<dbReference type="AlphaFoldDB" id="A0A0D2EC51"/>
<dbReference type="InterPro" id="IPR052988">
    <property type="entry name" value="Oryzine_lactonohydrolase"/>
</dbReference>
<name>A0A0D2EC51_9EURO</name>
<reference evidence="1 2" key="1">
    <citation type="submission" date="2015-01" db="EMBL/GenBank/DDBJ databases">
        <title>The Genome Sequence of Exophiala xenobiotica CBS118157.</title>
        <authorList>
            <consortium name="The Broad Institute Genomics Platform"/>
            <person name="Cuomo C."/>
            <person name="de Hoog S."/>
            <person name="Gorbushina A."/>
            <person name="Stielow B."/>
            <person name="Teixiera M."/>
            <person name="Abouelleil A."/>
            <person name="Chapman S.B."/>
            <person name="Priest M."/>
            <person name="Young S.K."/>
            <person name="Wortman J."/>
            <person name="Nusbaum C."/>
            <person name="Birren B."/>
        </authorList>
    </citation>
    <scope>NUCLEOTIDE SEQUENCE [LARGE SCALE GENOMIC DNA]</scope>
    <source>
        <strain evidence="1 2">CBS 118157</strain>
    </source>
</reference>
<dbReference type="STRING" id="348802.A0A0D2EC51"/>
<protein>
    <recommendedName>
        <fullName evidence="3">SMP-30/Gluconolactonase/LRE-like region domain-containing protein</fullName>
    </recommendedName>
</protein>
<gene>
    <name evidence="1" type="ORF">PV05_08536</name>
</gene>
<proteinExistence type="predicted"/>
<organism evidence="1 2">
    <name type="scientific">Exophiala xenobiotica</name>
    <dbReference type="NCBI Taxonomy" id="348802"/>
    <lineage>
        <taxon>Eukaryota</taxon>
        <taxon>Fungi</taxon>
        <taxon>Dikarya</taxon>
        <taxon>Ascomycota</taxon>
        <taxon>Pezizomycotina</taxon>
        <taxon>Eurotiomycetes</taxon>
        <taxon>Chaetothyriomycetidae</taxon>
        <taxon>Chaetothyriales</taxon>
        <taxon>Herpotrichiellaceae</taxon>
        <taxon>Exophiala</taxon>
    </lineage>
</organism>
<keyword evidence="2" id="KW-1185">Reference proteome</keyword>
<dbReference type="EMBL" id="KN847321">
    <property type="protein sequence ID" value="KIW52928.1"/>
    <property type="molecule type" value="Genomic_DNA"/>
</dbReference>
<dbReference type="SUPFAM" id="SSF63829">
    <property type="entry name" value="Calcium-dependent phosphotriesterase"/>
    <property type="match status" value="1"/>
</dbReference>
<accession>A0A0D2EC51</accession>
<dbReference type="OrthoDB" id="423498at2759"/>
<evidence type="ECO:0008006" key="3">
    <source>
        <dbReference type="Google" id="ProtNLM"/>
    </source>
</evidence>